<evidence type="ECO:0000313" key="3">
    <source>
        <dbReference type="Proteomes" id="UP001141552"/>
    </source>
</evidence>
<comment type="caution">
    <text evidence="2">The sequence shown here is derived from an EMBL/GenBank/DDBJ whole genome shotgun (WGS) entry which is preliminary data.</text>
</comment>
<gene>
    <name evidence="2" type="primary">NDL2</name>
    <name evidence="2" type="ORF">Tsubulata_000673</name>
</gene>
<dbReference type="EMBL" id="JAKUCV010005449">
    <property type="protein sequence ID" value="KAJ4831140.1"/>
    <property type="molecule type" value="Genomic_DNA"/>
</dbReference>
<dbReference type="InterPro" id="IPR004142">
    <property type="entry name" value="NDRG"/>
</dbReference>
<keyword evidence="3" id="KW-1185">Reference proteome</keyword>
<dbReference type="SUPFAM" id="SSF53474">
    <property type="entry name" value="alpha/beta-Hydrolases"/>
    <property type="match status" value="1"/>
</dbReference>
<dbReference type="AlphaFoldDB" id="A0A9Q0FI56"/>
<dbReference type="PANTHER" id="PTHR11034">
    <property type="entry name" value="N-MYC DOWNSTREAM REGULATED"/>
    <property type="match status" value="1"/>
</dbReference>
<comment type="similarity">
    <text evidence="1">Belongs to the NDRG family.</text>
</comment>
<name>A0A9Q0FI56_9ROSI</name>
<dbReference type="Pfam" id="PF03096">
    <property type="entry name" value="Ndr"/>
    <property type="match status" value="1"/>
</dbReference>
<dbReference type="OrthoDB" id="741027at2759"/>
<sequence>MGESSDSVSIDINMLCFGGKECVVKTSKGSVSVYVCGDQEKPALITYPDVALNYMSCFQGLFYSPDAAPLLLHNFCVYHIDAPGHELGADVISSDMPLLSVDDLADQVAEVLDFFGLKKVLCLGVTAGAYILSLFAMKYKERVLGLILVSPICKAPSWTEWLYNKVLMNLLYFYGMCGLLKECLLQRYFSKDIRYGAHGAESDIIHACRRLLDERQSLNVLRFLQAINERQDLTDGLVELDCKTLIFVGENSVFRDESVYMSSKMGKKTCALVEVRACGSLVTEEHPYAMILPMELFLMQFGYYRQQLLAPSSGHASKPAGASTQCCIAPELLSPASLGIKLKPIKTRADIEV</sequence>
<proteinExistence type="inferred from homology"/>
<reference evidence="2" key="1">
    <citation type="submission" date="2022-02" db="EMBL/GenBank/DDBJ databases">
        <authorList>
            <person name="Henning P.M."/>
            <person name="McCubbin A.G."/>
            <person name="Shore J.S."/>
        </authorList>
    </citation>
    <scope>NUCLEOTIDE SEQUENCE</scope>
    <source>
        <strain evidence="2">F60SS</strain>
        <tissue evidence="2">Leaves</tissue>
    </source>
</reference>
<dbReference type="Gene3D" id="3.40.50.1820">
    <property type="entry name" value="alpha/beta hydrolase"/>
    <property type="match status" value="1"/>
</dbReference>
<reference evidence="2" key="2">
    <citation type="journal article" date="2023" name="Plants (Basel)">
        <title>Annotation of the Turnera subulata (Passifloraceae) Draft Genome Reveals the S-Locus Evolved after the Divergence of Turneroideae from Passifloroideae in a Stepwise Manner.</title>
        <authorList>
            <person name="Henning P.M."/>
            <person name="Roalson E.H."/>
            <person name="Mir W."/>
            <person name="McCubbin A.G."/>
            <person name="Shore J.S."/>
        </authorList>
    </citation>
    <scope>NUCLEOTIDE SEQUENCE</scope>
    <source>
        <strain evidence="2">F60SS</strain>
    </source>
</reference>
<organism evidence="2 3">
    <name type="scientific">Turnera subulata</name>
    <dbReference type="NCBI Taxonomy" id="218843"/>
    <lineage>
        <taxon>Eukaryota</taxon>
        <taxon>Viridiplantae</taxon>
        <taxon>Streptophyta</taxon>
        <taxon>Embryophyta</taxon>
        <taxon>Tracheophyta</taxon>
        <taxon>Spermatophyta</taxon>
        <taxon>Magnoliopsida</taxon>
        <taxon>eudicotyledons</taxon>
        <taxon>Gunneridae</taxon>
        <taxon>Pentapetalae</taxon>
        <taxon>rosids</taxon>
        <taxon>fabids</taxon>
        <taxon>Malpighiales</taxon>
        <taxon>Passifloraceae</taxon>
        <taxon>Turnera</taxon>
    </lineage>
</organism>
<evidence type="ECO:0000313" key="2">
    <source>
        <dbReference type="EMBL" id="KAJ4831140.1"/>
    </source>
</evidence>
<protein>
    <submittedName>
        <fullName evidence="2">Protein ndl2</fullName>
    </submittedName>
</protein>
<accession>A0A9Q0FI56</accession>
<evidence type="ECO:0000256" key="1">
    <source>
        <dbReference type="ARBA" id="ARBA00005598"/>
    </source>
</evidence>
<dbReference type="Proteomes" id="UP001141552">
    <property type="component" value="Unassembled WGS sequence"/>
</dbReference>
<dbReference type="InterPro" id="IPR029058">
    <property type="entry name" value="AB_hydrolase_fold"/>
</dbReference>